<dbReference type="Proteomes" id="UP000265520">
    <property type="component" value="Unassembled WGS sequence"/>
</dbReference>
<proteinExistence type="predicted"/>
<accession>A0A392V4W7</accession>
<sequence>MSDGKKRKQGLLMIWNSVVWALWRQRNKIIFENGNGDLSGVVDEIK</sequence>
<name>A0A392V4W7_9FABA</name>
<keyword evidence="2" id="KW-1185">Reference proteome</keyword>
<evidence type="ECO:0000313" key="1">
    <source>
        <dbReference type="EMBL" id="MCI81480.1"/>
    </source>
</evidence>
<dbReference type="EMBL" id="LXQA011020066">
    <property type="protein sequence ID" value="MCI81480.1"/>
    <property type="molecule type" value="Genomic_DNA"/>
</dbReference>
<protein>
    <submittedName>
        <fullName evidence="1">Uncharacterized protein</fullName>
    </submittedName>
</protein>
<feature type="non-terminal residue" evidence="1">
    <location>
        <position position="46"/>
    </location>
</feature>
<dbReference type="AlphaFoldDB" id="A0A392V4W7"/>
<comment type="caution">
    <text evidence="1">The sequence shown here is derived from an EMBL/GenBank/DDBJ whole genome shotgun (WGS) entry which is preliminary data.</text>
</comment>
<evidence type="ECO:0000313" key="2">
    <source>
        <dbReference type="Proteomes" id="UP000265520"/>
    </source>
</evidence>
<reference evidence="1 2" key="1">
    <citation type="journal article" date="2018" name="Front. Plant Sci.">
        <title>Red Clover (Trifolium pratense) and Zigzag Clover (T. medium) - A Picture of Genomic Similarities and Differences.</title>
        <authorList>
            <person name="Dluhosova J."/>
            <person name="Istvanek J."/>
            <person name="Nedelnik J."/>
            <person name="Repkova J."/>
        </authorList>
    </citation>
    <scope>NUCLEOTIDE SEQUENCE [LARGE SCALE GENOMIC DNA]</scope>
    <source>
        <strain evidence="2">cv. 10/8</strain>
        <tissue evidence="1">Leaf</tissue>
    </source>
</reference>
<organism evidence="1 2">
    <name type="scientific">Trifolium medium</name>
    <dbReference type="NCBI Taxonomy" id="97028"/>
    <lineage>
        <taxon>Eukaryota</taxon>
        <taxon>Viridiplantae</taxon>
        <taxon>Streptophyta</taxon>
        <taxon>Embryophyta</taxon>
        <taxon>Tracheophyta</taxon>
        <taxon>Spermatophyta</taxon>
        <taxon>Magnoliopsida</taxon>
        <taxon>eudicotyledons</taxon>
        <taxon>Gunneridae</taxon>
        <taxon>Pentapetalae</taxon>
        <taxon>rosids</taxon>
        <taxon>fabids</taxon>
        <taxon>Fabales</taxon>
        <taxon>Fabaceae</taxon>
        <taxon>Papilionoideae</taxon>
        <taxon>50 kb inversion clade</taxon>
        <taxon>NPAAA clade</taxon>
        <taxon>Hologalegina</taxon>
        <taxon>IRL clade</taxon>
        <taxon>Trifolieae</taxon>
        <taxon>Trifolium</taxon>
    </lineage>
</organism>